<dbReference type="InterPro" id="IPR020568">
    <property type="entry name" value="Ribosomal_Su5_D2-typ_SF"/>
</dbReference>
<dbReference type="PROSITE" id="PS50881">
    <property type="entry name" value="S5_DSRBD"/>
    <property type="match status" value="1"/>
</dbReference>
<sequence>MSLRRVLGLRPLVGRLGTCNAFPGLVGRRSNHTDVDAQHKKERDEHVAQLKKYYPPALVNSILAAEASVTPEMWKNKKPNQGTEFGPIYADDFAQYHELYDFPKHDWVDKTEPWQPIPQQIPPGVSLKPDEYVGGVNVTKLEQLTGLNADYIKSLTVRQITRKRVVNMTRKGKQPSFYSLAIVGDRNGHIGIGEGKNAMQPSKALAQAHWNAVKNLIYIPRFENRTIYGNINYKYHAVLLELRAAPPGSGLRVNHVIYEICKAAGIKDLVGNVGRSRNPMNVAKGAIEALSTQQSSIEDIAASRGKKVVDVTNTYYKF</sequence>
<dbReference type="OrthoDB" id="309483at2759"/>
<dbReference type="GO" id="GO:0005763">
    <property type="term" value="C:mitochondrial small ribosomal subunit"/>
    <property type="evidence" value="ECO:0007669"/>
    <property type="project" value="UniProtKB-ARBA"/>
</dbReference>
<evidence type="ECO:0000256" key="1">
    <source>
        <dbReference type="ARBA" id="ARBA00004173"/>
    </source>
</evidence>
<reference evidence="11" key="1">
    <citation type="journal article" date="2019" name="G3 (Bethesda)">
        <title>Genome Assemblies of Two Rare Opportunistic Yeast Pathogens: Diutina rugosa (syn. Candida rugosa) and Trichomonascus ciferrii (syn. Candida ciferrii).</title>
        <authorList>
            <person name="Mixao V."/>
            <person name="Saus E."/>
            <person name="Hansen A.P."/>
            <person name="Lass-Florl C."/>
            <person name="Gabaldon T."/>
        </authorList>
    </citation>
    <scope>NUCLEOTIDE SEQUENCE</scope>
    <source>
        <strain evidence="11">CBS 4856</strain>
    </source>
</reference>
<evidence type="ECO:0000256" key="6">
    <source>
        <dbReference type="ARBA" id="ARBA00039335"/>
    </source>
</evidence>
<dbReference type="InterPro" id="IPR000851">
    <property type="entry name" value="Ribosomal_uS5"/>
</dbReference>
<dbReference type="FunFam" id="3.30.230.10:FF:000002">
    <property type="entry name" value="30S ribosomal protein S5"/>
    <property type="match status" value="1"/>
</dbReference>
<dbReference type="Proteomes" id="UP000761534">
    <property type="component" value="Unassembled WGS sequence"/>
</dbReference>
<evidence type="ECO:0000256" key="7">
    <source>
        <dbReference type="ARBA" id="ARBA00041606"/>
    </source>
</evidence>
<keyword evidence="3 8" id="KW-0689">Ribosomal protein</keyword>
<dbReference type="InterPro" id="IPR005324">
    <property type="entry name" value="Ribosomal_uS5_C"/>
</dbReference>
<comment type="subcellular location">
    <subcellularLocation>
        <location evidence="1">Mitochondrion</location>
    </subcellularLocation>
</comment>
<comment type="similarity">
    <text evidence="2 9">Belongs to the universal ribosomal protein uS5 family.</text>
</comment>
<dbReference type="Pfam" id="PF00333">
    <property type="entry name" value="Ribosomal_S5"/>
    <property type="match status" value="1"/>
</dbReference>
<dbReference type="FunFam" id="3.30.160.20:FF:000022">
    <property type="entry name" value="28S ribosomal protein S5, mitochondrial"/>
    <property type="match status" value="1"/>
</dbReference>
<keyword evidence="5 8" id="KW-0687">Ribonucleoprotein</keyword>
<dbReference type="InterPro" id="IPR014721">
    <property type="entry name" value="Ribsml_uS5_D2-typ_fold_subgr"/>
</dbReference>
<dbReference type="GO" id="GO:0003723">
    <property type="term" value="F:RNA binding"/>
    <property type="evidence" value="ECO:0007669"/>
    <property type="project" value="InterPro"/>
</dbReference>
<feature type="domain" description="S5 DRBM" evidence="10">
    <location>
        <begin position="155"/>
        <end position="219"/>
    </location>
</feature>
<proteinExistence type="inferred from homology"/>
<dbReference type="Gene3D" id="3.30.160.20">
    <property type="match status" value="1"/>
</dbReference>
<keyword evidence="4" id="KW-0496">Mitochondrion</keyword>
<comment type="caution">
    <text evidence="11">The sequence shown here is derived from an EMBL/GenBank/DDBJ whole genome shotgun (WGS) entry which is preliminary data.</text>
</comment>
<organism evidence="11 12">
    <name type="scientific">Trichomonascus ciferrii</name>
    <dbReference type="NCBI Taxonomy" id="44093"/>
    <lineage>
        <taxon>Eukaryota</taxon>
        <taxon>Fungi</taxon>
        <taxon>Dikarya</taxon>
        <taxon>Ascomycota</taxon>
        <taxon>Saccharomycotina</taxon>
        <taxon>Dipodascomycetes</taxon>
        <taxon>Dipodascales</taxon>
        <taxon>Trichomonascaceae</taxon>
        <taxon>Trichomonascus</taxon>
        <taxon>Trichomonascus ciferrii complex</taxon>
    </lineage>
</organism>
<dbReference type="GO" id="GO:0006412">
    <property type="term" value="P:translation"/>
    <property type="evidence" value="ECO:0007669"/>
    <property type="project" value="InterPro"/>
</dbReference>
<keyword evidence="12" id="KW-1185">Reference proteome</keyword>
<dbReference type="InterPro" id="IPR013810">
    <property type="entry name" value="Ribosomal_uS5_N"/>
</dbReference>
<evidence type="ECO:0000256" key="3">
    <source>
        <dbReference type="ARBA" id="ARBA00022980"/>
    </source>
</evidence>
<dbReference type="GO" id="GO:0005743">
    <property type="term" value="C:mitochondrial inner membrane"/>
    <property type="evidence" value="ECO:0007669"/>
    <property type="project" value="UniProtKB-ARBA"/>
</dbReference>
<dbReference type="VEuPathDB" id="FungiDB:TRICI_005699"/>
<evidence type="ECO:0000259" key="10">
    <source>
        <dbReference type="PROSITE" id="PS50881"/>
    </source>
</evidence>
<evidence type="ECO:0000256" key="2">
    <source>
        <dbReference type="ARBA" id="ARBA00008945"/>
    </source>
</evidence>
<accession>A0A642UQD8</accession>
<evidence type="ECO:0000313" key="12">
    <source>
        <dbReference type="Proteomes" id="UP000761534"/>
    </source>
</evidence>
<evidence type="ECO:0000256" key="5">
    <source>
        <dbReference type="ARBA" id="ARBA00023274"/>
    </source>
</evidence>
<dbReference type="EMBL" id="SWFS01000441">
    <property type="protein sequence ID" value="KAA8903409.1"/>
    <property type="molecule type" value="Genomic_DNA"/>
</dbReference>
<evidence type="ECO:0000313" key="11">
    <source>
        <dbReference type="EMBL" id="KAA8903409.1"/>
    </source>
</evidence>
<evidence type="ECO:0000256" key="9">
    <source>
        <dbReference type="RuleBase" id="RU003823"/>
    </source>
</evidence>
<protein>
    <recommendedName>
        <fullName evidence="6">Small ribosomal subunit protein uS5m</fullName>
    </recommendedName>
    <alternativeName>
        <fullName evidence="7">28S ribosomal protein S5, mitochondrial</fullName>
    </alternativeName>
</protein>
<evidence type="ECO:0000256" key="4">
    <source>
        <dbReference type="ARBA" id="ARBA00023128"/>
    </source>
</evidence>
<dbReference type="GO" id="GO:0003735">
    <property type="term" value="F:structural constituent of ribosome"/>
    <property type="evidence" value="ECO:0007669"/>
    <property type="project" value="UniProtKB-UniRule"/>
</dbReference>
<dbReference type="Pfam" id="PF03719">
    <property type="entry name" value="Ribosomal_S5_C"/>
    <property type="match status" value="1"/>
</dbReference>
<name>A0A642UQD8_9ASCO</name>
<evidence type="ECO:0000256" key="8">
    <source>
        <dbReference type="PROSITE-ProRule" id="PRU00268"/>
    </source>
</evidence>
<gene>
    <name evidence="11" type="ORF">TRICI_005699</name>
</gene>
<dbReference type="AlphaFoldDB" id="A0A642UQD8"/>
<dbReference type="SUPFAM" id="SSF54768">
    <property type="entry name" value="dsRNA-binding domain-like"/>
    <property type="match status" value="1"/>
</dbReference>
<dbReference type="PANTHER" id="PTHR48277">
    <property type="entry name" value="MITOCHONDRIAL RIBOSOMAL PROTEIN S5"/>
    <property type="match status" value="1"/>
</dbReference>
<dbReference type="SUPFAM" id="SSF54211">
    <property type="entry name" value="Ribosomal protein S5 domain 2-like"/>
    <property type="match status" value="1"/>
</dbReference>
<dbReference type="PANTHER" id="PTHR48277:SF1">
    <property type="entry name" value="MITOCHONDRIAL RIBOSOMAL PROTEIN S5"/>
    <property type="match status" value="1"/>
</dbReference>
<dbReference type="Gene3D" id="3.30.230.10">
    <property type="match status" value="1"/>
</dbReference>